<gene>
    <name evidence="1" type="ORF">FC51_GL001348</name>
</gene>
<evidence type="ECO:0000313" key="1">
    <source>
        <dbReference type="EMBL" id="KRM44651.1"/>
    </source>
</evidence>
<name>A0A0R1YYD9_9LACO</name>
<dbReference type="AlphaFoldDB" id="A0A0R1YYD9"/>
<dbReference type="InterPro" id="IPR029063">
    <property type="entry name" value="SAM-dependent_MTases_sf"/>
</dbReference>
<dbReference type="PATRIC" id="fig|1423784.4.peg.1372"/>
<accession>A0A0R1YYD9</accession>
<organism evidence="1 2">
    <name type="scientific">Lentilactobacillus parabuchneri DSM 5707 = NBRC 107865</name>
    <dbReference type="NCBI Taxonomy" id="1423784"/>
    <lineage>
        <taxon>Bacteria</taxon>
        <taxon>Bacillati</taxon>
        <taxon>Bacillota</taxon>
        <taxon>Bacilli</taxon>
        <taxon>Lactobacillales</taxon>
        <taxon>Lactobacillaceae</taxon>
        <taxon>Lentilactobacillus</taxon>
    </lineage>
</organism>
<sequence length="302" mass="34743">MLFDIVQRSLQMSELNASILSYPHRGHWGDNTYRGNCSGHVIKDLLDTYHPDNFIEVFSGGGTGEDVAAEYGYKDSIHLDLNNGWDALKDDLPRSSDFIFSHPPYWSIIDYNKVRGEYTDTDLSCNSSYEEFIFKLDQVNEKIYNALTVGGRHAILIGDVRKKGHYYSIVKDMTWIGVLESHLIKQQFNTESSKYQYNGKFIPITHEHLLVFKKIGVWQVDVKWTRDVHYNLLEMNRVTWRALVQSAIQELGGQATLAQLYDILKGCKRAESVSDWKAKIRKTLRASGFKRVKKGTYTLDIS</sequence>
<comment type="caution">
    <text evidence="1">The sequence shown here is derived from an EMBL/GenBank/DDBJ whole genome shotgun (WGS) entry which is preliminary data.</text>
</comment>
<proteinExistence type="predicted"/>
<evidence type="ECO:0000313" key="2">
    <source>
        <dbReference type="Proteomes" id="UP000051957"/>
    </source>
</evidence>
<dbReference type="Proteomes" id="UP000051957">
    <property type="component" value="Unassembled WGS sequence"/>
</dbReference>
<dbReference type="Gene3D" id="3.40.50.150">
    <property type="entry name" value="Vaccinia Virus protein VP39"/>
    <property type="match status" value="1"/>
</dbReference>
<protein>
    <recommendedName>
        <fullName evidence="3">DNA modification methylase</fullName>
    </recommendedName>
</protein>
<reference evidence="1 2" key="1">
    <citation type="journal article" date="2015" name="Genome Announc.">
        <title>Expanding the biotechnology potential of lactobacilli through comparative genomics of 213 strains and associated genera.</title>
        <authorList>
            <person name="Sun Z."/>
            <person name="Harris H.M."/>
            <person name="McCann A."/>
            <person name="Guo C."/>
            <person name="Argimon S."/>
            <person name="Zhang W."/>
            <person name="Yang X."/>
            <person name="Jeffery I.B."/>
            <person name="Cooney J.C."/>
            <person name="Kagawa T.F."/>
            <person name="Liu W."/>
            <person name="Song Y."/>
            <person name="Salvetti E."/>
            <person name="Wrobel A."/>
            <person name="Rasinkangas P."/>
            <person name="Parkhill J."/>
            <person name="Rea M.C."/>
            <person name="O'Sullivan O."/>
            <person name="Ritari J."/>
            <person name="Douillard F.P."/>
            <person name="Paul Ross R."/>
            <person name="Yang R."/>
            <person name="Briner A.E."/>
            <person name="Felis G.E."/>
            <person name="de Vos W.M."/>
            <person name="Barrangou R."/>
            <person name="Klaenhammer T.R."/>
            <person name="Caufield P.W."/>
            <person name="Cui Y."/>
            <person name="Zhang H."/>
            <person name="O'Toole P.W."/>
        </authorList>
    </citation>
    <scope>NUCLEOTIDE SEQUENCE [LARGE SCALE GENOMIC DNA]</scope>
    <source>
        <strain evidence="1 2">DSM 5707</strain>
    </source>
</reference>
<dbReference type="SUPFAM" id="SSF53335">
    <property type="entry name" value="S-adenosyl-L-methionine-dependent methyltransferases"/>
    <property type="match status" value="1"/>
</dbReference>
<dbReference type="EMBL" id="AZGK01000025">
    <property type="protein sequence ID" value="KRM44651.1"/>
    <property type="molecule type" value="Genomic_DNA"/>
</dbReference>
<evidence type="ECO:0008006" key="3">
    <source>
        <dbReference type="Google" id="ProtNLM"/>
    </source>
</evidence>